<comment type="caution">
    <text evidence="1">The sequence shown here is derived from an EMBL/GenBank/DDBJ whole genome shotgun (WGS) entry which is preliminary data.</text>
</comment>
<dbReference type="Proteomes" id="UP001500416">
    <property type="component" value="Unassembled WGS sequence"/>
</dbReference>
<reference evidence="1 2" key="1">
    <citation type="journal article" date="2019" name="Int. J. Syst. Evol. Microbiol.">
        <title>The Global Catalogue of Microorganisms (GCM) 10K type strain sequencing project: providing services to taxonomists for standard genome sequencing and annotation.</title>
        <authorList>
            <consortium name="The Broad Institute Genomics Platform"/>
            <consortium name="The Broad Institute Genome Sequencing Center for Infectious Disease"/>
            <person name="Wu L."/>
            <person name="Ma J."/>
        </authorList>
    </citation>
    <scope>NUCLEOTIDE SEQUENCE [LARGE SCALE GENOMIC DNA]</scope>
    <source>
        <strain evidence="1 2">JCM 3380</strain>
    </source>
</reference>
<evidence type="ECO:0000313" key="1">
    <source>
        <dbReference type="EMBL" id="GAA0257999.1"/>
    </source>
</evidence>
<organism evidence="1 2">
    <name type="scientific">Saccharothrix mutabilis subsp. mutabilis</name>
    <dbReference type="NCBI Taxonomy" id="66855"/>
    <lineage>
        <taxon>Bacteria</taxon>
        <taxon>Bacillati</taxon>
        <taxon>Actinomycetota</taxon>
        <taxon>Actinomycetes</taxon>
        <taxon>Pseudonocardiales</taxon>
        <taxon>Pseudonocardiaceae</taxon>
        <taxon>Saccharothrix</taxon>
    </lineage>
</organism>
<protein>
    <recommendedName>
        <fullName evidence="3">Transcriptional regulator</fullName>
    </recommendedName>
</protein>
<evidence type="ECO:0008006" key="3">
    <source>
        <dbReference type="Google" id="ProtNLM"/>
    </source>
</evidence>
<name>A0ABN0UQ69_9PSEU</name>
<gene>
    <name evidence="1" type="ORF">GCM10010492_68720</name>
</gene>
<evidence type="ECO:0000313" key="2">
    <source>
        <dbReference type="Proteomes" id="UP001500416"/>
    </source>
</evidence>
<dbReference type="EMBL" id="BAAABU010000026">
    <property type="protein sequence ID" value="GAA0257999.1"/>
    <property type="molecule type" value="Genomic_DNA"/>
</dbReference>
<keyword evidence="2" id="KW-1185">Reference proteome</keyword>
<dbReference type="RefSeq" id="WP_343938876.1">
    <property type="nucleotide sequence ID" value="NZ_BAAABU010000026.1"/>
</dbReference>
<sequence>MNATITHRDRAVLRAVAAGRCRYTAGTLLVDGLACCDQFLGPRLVLAGLIAPRSGGPARLTPAGRSALDAALPTAA</sequence>
<proteinExistence type="predicted"/>
<accession>A0ABN0UQ69</accession>